<evidence type="ECO:0000256" key="1">
    <source>
        <dbReference type="ARBA" id="ARBA00004442"/>
    </source>
</evidence>
<keyword evidence="5" id="KW-0998">Cell outer membrane</keyword>
<gene>
    <name evidence="7" type="ORF">GCM10011396_02170</name>
</gene>
<evidence type="ECO:0000313" key="8">
    <source>
        <dbReference type="Proteomes" id="UP000637423"/>
    </source>
</evidence>
<comment type="subcellular location">
    <subcellularLocation>
        <location evidence="1">Cell outer membrane</location>
    </subcellularLocation>
</comment>
<dbReference type="EMBL" id="BMED01000001">
    <property type="protein sequence ID" value="GGC58813.1"/>
    <property type="molecule type" value="Genomic_DNA"/>
</dbReference>
<comment type="similarity">
    <text evidence="2">Belongs to the MipA/OmpV family.</text>
</comment>
<dbReference type="GO" id="GO:0009279">
    <property type="term" value="C:cell outer membrane"/>
    <property type="evidence" value="ECO:0007669"/>
    <property type="project" value="UniProtKB-SubCell"/>
</dbReference>
<keyword evidence="3 6" id="KW-0732">Signal</keyword>
<organism evidence="7 8">
    <name type="scientific">Undibacterium terreum</name>
    <dbReference type="NCBI Taxonomy" id="1224302"/>
    <lineage>
        <taxon>Bacteria</taxon>
        <taxon>Pseudomonadati</taxon>
        <taxon>Pseudomonadota</taxon>
        <taxon>Betaproteobacteria</taxon>
        <taxon>Burkholderiales</taxon>
        <taxon>Oxalobacteraceae</taxon>
        <taxon>Undibacterium</taxon>
    </lineage>
</organism>
<reference evidence="7" key="1">
    <citation type="journal article" date="2014" name="Int. J. Syst. Evol. Microbiol.">
        <title>Complete genome sequence of Corynebacterium casei LMG S-19264T (=DSM 44701T), isolated from a smear-ripened cheese.</title>
        <authorList>
            <consortium name="US DOE Joint Genome Institute (JGI-PGF)"/>
            <person name="Walter F."/>
            <person name="Albersmeier A."/>
            <person name="Kalinowski J."/>
            <person name="Ruckert C."/>
        </authorList>
    </citation>
    <scope>NUCLEOTIDE SEQUENCE</scope>
    <source>
        <strain evidence="7">CGMCC 1.10998</strain>
    </source>
</reference>
<evidence type="ECO:0000256" key="4">
    <source>
        <dbReference type="ARBA" id="ARBA00023136"/>
    </source>
</evidence>
<evidence type="ECO:0000256" key="6">
    <source>
        <dbReference type="SAM" id="SignalP"/>
    </source>
</evidence>
<evidence type="ECO:0000256" key="3">
    <source>
        <dbReference type="ARBA" id="ARBA00022729"/>
    </source>
</evidence>
<dbReference type="InterPro" id="IPR010583">
    <property type="entry name" value="MipA"/>
</dbReference>
<dbReference type="Pfam" id="PF06629">
    <property type="entry name" value="MipA"/>
    <property type="match status" value="1"/>
</dbReference>
<evidence type="ECO:0000256" key="2">
    <source>
        <dbReference type="ARBA" id="ARBA00005722"/>
    </source>
</evidence>
<evidence type="ECO:0000313" key="7">
    <source>
        <dbReference type="EMBL" id="GGC58813.1"/>
    </source>
</evidence>
<dbReference type="AlphaFoldDB" id="A0A916U370"/>
<sequence length="253" mass="27266">MKKILCSSLCSVLLLGVFSAHAQTSDFAQFLAPNYVVKNTDYSLGAAIPGFSRNNAQDERRPTGYLAFSGFGYNFSKDAGIQYGLQLSAETVRDLSRPIRSHGVLDSDTTLESGAFFNYVPSPNYALVSSVRYGSGLDRNGVQLSLGGLFNKSLGQKHQLSASVGANWANSNYQQSYFGVNAVQSANSGYSQFSPSAGLTDIRLGAAWNWNIDSNWSLTTGASLKHLMGDAARSPFVSEKNPVSVFSAATYRF</sequence>
<dbReference type="PANTHER" id="PTHR38776:SF1">
    <property type="entry name" value="MLTA-INTERACTING PROTEIN-RELATED"/>
    <property type="match status" value="1"/>
</dbReference>
<evidence type="ECO:0000256" key="5">
    <source>
        <dbReference type="ARBA" id="ARBA00023237"/>
    </source>
</evidence>
<accession>A0A916U370</accession>
<protein>
    <submittedName>
        <fullName evidence="7">Uncharacterized protein</fullName>
    </submittedName>
</protein>
<proteinExistence type="inferred from homology"/>
<keyword evidence="8" id="KW-1185">Reference proteome</keyword>
<dbReference type="RefSeq" id="WP_188564151.1">
    <property type="nucleotide sequence ID" value="NZ_BMED01000001.1"/>
</dbReference>
<feature type="chain" id="PRO_5037643717" evidence="6">
    <location>
        <begin position="23"/>
        <end position="253"/>
    </location>
</feature>
<reference evidence="7" key="2">
    <citation type="submission" date="2020-09" db="EMBL/GenBank/DDBJ databases">
        <authorList>
            <person name="Sun Q."/>
            <person name="Zhou Y."/>
        </authorList>
    </citation>
    <scope>NUCLEOTIDE SEQUENCE</scope>
    <source>
        <strain evidence="7">CGMCC 1.10998</strain>
    </source>
</reference>
<comment type="caution">
    <text evidence="7">The sequence shown here is derived from an EMBL/GenBank/DDBJ whole genome shotgun (WGS) entry which is preliminary data.</text>
</comment>
<name>A0A916U370_9BURK</name>
<feature type="signal peptide" evidence="6">
    <location>
        <begin position="1"/>
        <end position="22"/>
    </location>
</feature>
<dbReference type="Proteomes" id="UP000637423">
    <property type="component" value="Unassembled WGS sequence"/>
</dbReference>
<keyword evidence="4" id="KW-0472">Membrane</keyword>
<dbReference type="PANTHER" id="PTHR38776">
    <property type="entry name" value="MLTA-INTERACTING PROTEIN-RELATED"/>
    <property type="match status" value="1"/>
</dbReference>